<accession>A0A8H4PAW6</accession>
<dbReference type="PRINTS" id="PR00094">
    <property type="entry name" value="ADENYLTKNASE"/>
</dbReference>
<dbReference type="SUPFAM" id="SSF52540">
    <property type="entry name" value="P-loop containing nucleoside triphosphate hydrolases"/>
    <property type="match status" value="1"/>
</dbReference>
<dbReference type="InterPro" id="IPR006674">
    <property type="entry name" value="HD_domain"/>
</dbReference>
<dbReference type="GO" id="GO:0005524">
    <property type="term" value="F:ATP binding"/>
    <property type="evidence" value="ECO:0007669"/>
    <property type="project" value="InterPro"/>
</dbReference>
<keyword evidence="7" id="KW-1185">Reference proteome</keyword>
<dbReference type="OrthoDB" id="442176at2759"/>
<dbReference type="SMART" id="SM00471">
    <property type="entry name" value="HDc"/>
    <property type="match status" value="1"/>
</dbReference>
<reference evidence="6 7" key="1">
    <citation type="submission" date="2020-01" db="EMBL/GenBank/DDBJ databases">
        <title>Identification and distribution of gene clusters putatively required for synthesis of sphingolipid metabolism inhibitors in phylogenetically diverse species of the filamentous fungus Fusarium.</title>
        <authorList>
            <person name="Kim H.-S."/>
            <person name="Busman M."/>
            <person name="Brown D.W."/>
            <person name="Divon H."/>
            <person name="Uhlig S."/>
            <person name="Proctor R.H."/>
        </authorList>
    </citation>
    <scope>NUCLEOTIDE SEQUENCE [LARGE SCALE GENOMIC DNA]</scope>
    <source>
        <strain evidence="6 7">NRRL 20459</strain>
    </source>
</reference>
<sequence>MGLSFENEPPALARVLSNLNMIDRAGWLKRGVPSTDCEKVGDHTAGVVALVRAISAKRPDVDSDKACDMAVCHDYAEVYTGDITPYDGVLPEAKQSGEDDAYIQFSKIDPERGQRIWKLGVEYRENGTPEAQLVKSADKYQRLEKAWEYQRRYPKLDFSGFREDQALICDPELKELADKIIQEWDAYLRPVFIFVIGPPGVGKGTQCEQAVKQDNRVIHLSAGDLLRAAAKNSQSALNSRAATVLKGLDPSPPDLIIELIQDALSTQNARVVLLDGFPYNEEQYHAFRNMANAYTIEFTASRQILESRLAERSLSSGRQDDKDDARRKSRLDGYEARGFAIALRLQKDSPEKHFKINAERPKDEVAVHFRGVLDTLLAP</sequence>
<dbReference type="SUPFAM" id="SSF109604">
    <property type="entry name" value="HD-domain/PDEase-like"/>
    <property type="match status" value="1"/>
</dbReference>
<proteinExistence type="inferred from homology"/>
<comment type="similarity">
    <text evidence="4">Belongs to the adenylate kinase family.</text>
</comment>
<protein>
    <submittedName>
        <fullName evidence="6">Cytidylate kinase</fullName>
    </submittedName>
</protein>
<dbReference type="Gene3D" id="3.40.50.300">
    <property type="entry name" value="P-loop containing nucleotide triphosphate hydrolases"/>
    <property type="match status" value="1"/>
</dbReference>
<evidence type="ECO:0000256" key="4">
    <source>
        <dbReference type="RuleBase" id="RU003330"/>
    </source>
</evidence>
<dbReference type="InterPro" id="IPR003607">
    <property type="entry name" value="HD/PDEase_dom"/>
</dbReference>
<dbReference type="Gene3D" id="1.10.3210.10">
    <property type="entry name" value="Hypothetical protein af1432"/>
    <property type="match status" value="1"/>
</dbReference>
<dbReference type="AlphaFoldDB" id="A0A8H4PAW6"/>
<organism evidence="6 7">
    <name type="scientific">Fusarium albosuccineum</name>
    <dbReference type="NCBI Taxonomy" id="1237068"/>
    <lineage>
        <taxon>Eukaryota</taxon>
        <taxon>Fungi</taxon>
        <taxon>Dikarya</taxon>
        <taxon>Ascomycota</taxon>
        <taxon>Pezizomycotina</taxon>
        <taxon>Sordariomycetes</taxon>
        <taxon>Hypocreomycetidae</taxon>
        <taxon>Hypocreales</taxon>
        <taxon>Nectriaceae</taxon>
        <taxon>Fusarium</taxon>
        <taxon>Fusarium decemcellulare species complex</taxon>
    </lineage>
</organism>
<dbReference type="Proteomes" id="UP000554235">
    <property type="component" value="Unassembled WGS sequence"/>
</dbReference>
<keyword evidence="1 4" id="KW-0808">Transferase</keyword>
<evidence type="ECO:0000256" key="3">
    <source>
        <dbReference type="ARBA" id="ARBA00022777"/>
    </source>
</evidence>
<comment type="caution">
    <text evidence="6">The sequence shown here is derived from an EMBL/GenBank/DDBJ whole genome shotgun (WGS) entry which is preliminary data.</text>
</comment>
<keyword evidence="2" id="KW-0547">Nucleotide-binding</keyword>
<dbReference type="InterPro" id="IPR000850">
    <property type="entry name" value="Adenylat/UMP-CMP_kin"/>
</dbReference>
<evidence type="ECO:0000313" key="6">
    <source>
        <dbReference type="EMBL" id="KAF4462616.1"/>
    </source>
</evidence>
<name>A0A8H4PAW6_9HYPO</name>
<dbReference type="CDD" id="cd01428">
    <property type="entry name" value="ADK"/>
    <property type="match status" value="1"/>
</dbReference>
<feature type="domain" description="HD/PDEase" evidence="5">
    <location>
        <begin position="36"/>
        <end position="152"/>
    </location>
</feature>
<dbReference type="InterPro" id="IPR027417">
    <property type="entry name" value="P-loop_NTPase"/>
</dbReference>
<keyword evidence="3 4" id="KW-0418">Kinase</keyword>
<dbReference type="EMBL" id="JAADYS010001503">
    <property type="protein sequence ID" value="KAF4462616.1"/>
    <property type="molecule type" value="Genomic_DNA"/>
</dbReference>
<dbReference type="Pfam" id="PF00406">
    <property type="entry name" value="ADK"/>
    <property type="match status" value="1"/>
</dbReference>
<dbReference type="GO" id="GO:0019205">
    <property type="term" value="F:nucleobase-containing compound kinase activity"/>
    <property type="evidence" value="ECO:0007669"/>
    <property type="project" value="InterPro"/>
</dbReference>
<gene>
    <name evidence="6" type="ORF">FALBO_10577</name>
</gene>
<dbReference type="PANTHER" id="PTHR23359">
    <property type="entry name" value="NUCLEOTIDE KINASE"/>
    <property type="match status" value="1"/>
</dbReference>
<evidence type="ECO:0000313" key="7">
    <source>
        <dbReference type="Proteomes" id="UP000554235"/>
    </source>
</evidence>
<dbReference type="HAMAP" id="MF_00235">
    <property type="entry name" value="Adenylate_kinase_Adk"/>
    <property type="match status" value="1"/>
</dbReference>
<evidence type="ECO:0000256" key="1">
    <source>
        <dbReference type="ARBA" id="ARBA00022679"/>
    </source>
</evidence>
<dbReference type="GO" id="GO:0006139">
    <property type="term" value="P:nucleobase-containing compound metabolic process"/>
    <property type="evidence" value="ECO:0007669"/>
    <property type="project" value="InterPro"/>
</dbReference>
<dbReference type="Pfam" id="PF13023">
    <property type="entry name" value="HD_3"/>
    <property type="match status" value="1"/>
</dbReference>
<evidence type="ECO:0000256" key="2">
    <source>
        <dbReference type="ARBA" id="ARBA00022741"/>
    </source>
</evidence>
<evidence type="ECO:0000259" key="5">
    <source>
        <dbReference type="SMART" id="SM00471"/>
    </source>
</evidence>